<dbReference type="CDD" id="cd01335">
    <property type="entry name" value="Radical_SAM"/>
    <property type="match status" value="1"/>
</dbReference>
<evidence type="ECO:0000256" key="5">
    <source>
        <dbReference type="ARBA" id="ARBA00023004"/>
    </source>
</evidence>
<dbReference type="Pfam" id="PF04055">
    <property type="entry name" value="Radical_SAM"/>
    <property type="match status" value="1"/>
</dbReference>
<evidence type="ECO:0000256" key="6">
    <source>
        <dbReference type="ARBA" id="ARBA00023014"/>
    </source>
</evidence>
<keyword evidence="2" id="KW-0004">4Fe-4S</keyword>
<dbReference type="GO" id="GO:0046872">
    <property type="term" value="F:metal ion binding"/>
    <property type="evidence" value="ECO:0007669"/>
    <property type="project" value="UniProtKB-KW"/>
</dbReference>
<comment type="similarity">
    <text evidence="7">Belongs to the radical SAM superfamily. Anaerobic sulfatase-maturating enzyme family.</text>
</comment>
<dbReference type="InterPro" id="IPR013785">
    <property type="entry name" value="Aldolase_TIM"/>
</dbReference>
<evidence type="ECO:0000259" key="8">
    <source>
        <dbReference type="PROSITE" id="PS51918"/>
    </source>
</evidence>
<dbReference type="PANTHER" id="PTHR43273:SF3">
    <property type="entry name" value="ANAEROBIC SULFATASE-MATURATING ENZYME HOMOLOG ASLB-RELATED"/>
    <property type="match status" value="1"/>
</dbReference>
<dbReference type="PROSITE" id="PS51918">
    <property type="entry name" value="RADICAL_SAM"/>
    <property type="match status" value="1"/>
</dbReference>
<organism evidence="9 10">
    <name type="scientific">Clostridium sporogenes</name>
    <dbReference type="NCBI Taxonomy" id="1509"/>
    <lineage>
        <taxon>Bacteria</taxon>
        <taxon>Bacillati</taxon>
        <taxon>Bacillota</taxon>
        <taxon>Clostridia</taxon>
        <taxon>Eubacteriales</taxon>
        <taxon>Clostridiaceae</taxon>
        <taxon>Clostridium</taxon>
    </lineage>
</organism>
<evidence type="ECO:0000256" key="1">
    <source>
        <dbReference type="ARBA" id="ARBA00001966"/>
    </source>
</evidence>
<dbReference type="eggNOG" id="COG0641">
    <property type="taxonomic scope" value="Bacteria"/>
</dbReference>
<dbReference type="EMBL" id="CP013243">
    <property type="protein sequence ID" value="APH13584.1"/>
    <property type="molecule type" value="Genomic_DNA"/>
</dbReference>
<dbReference type="SFLD" id="SFLDG01384">
    <property type="entry name" value="thioether_bond_formation_requi"/>
    <property type="match status" value="1"/>
</dbReference>
<dbReference type="GO" id="GO:0051539">
    <property type="term" value="F:4 iron, 4 sulfur cluster binding"/>
    <property type="evidence" value="ECO:0007669"/>
    <property type="project" value="UniProtKB-KW"/>
</dbReference>
<name>A0A1L3NBT2_CLOSG</name>
<feature type="domain" description="Radical SAM core" evidence="8">
    <location>
        <begin position="82"/>
        <end position="305"/>
    </location>
</feature>
<proteinExistence type="inferred from homology"/>
<evidence type="ECO:0000313" key="9">
    <source>
        <dbReference type="EMBL" id="APH13584.1"/>
    </source>
</evidence>
<dbReference type="InterPro" id="IPR058240">
    <property type="entry name" value="rSAM_sf"/>
</dbReference>
<sequence>MNVEGSFIHLFKTRGGNYAYDVNTNSFLKISKDTYELLCKNMNSDSKEKHFEVIEDIKKEGFLSSNTIEEMVHPMSEVLPNYLDSSLYMLTLQVTQQCNFRCKYCTYSGLDENRTHSNKDMSLDIAKKAIDFYIKHSRDSKYLNIGFYGGEPLLRFDFVRECVNYAKEKGEGKTVEFNMTTNGTLFNEERLKFLSENNFKIMISLDGPKEIHDKNRTFLNGEGTFDKIMKNIEMIKSKYPKFLDENIDFNAVIDGKSDVVCTNKFFINYDTVKDLKVRTSFVSDTYKKIEQFTVEEENMIKIGYEGFKVLLWKLGKLDEKHVSKLFQGNFNNVKNLLHDKKSTYKKLNKKGHHGGPCIPGVTRLFVAVDGKFFPCEKVNEKSKVMQIGNISDGFDIEKIRNLMNVGKLTENKCKRCWAFRYCFLCSAFADDNTKLSKEKKTSRCIEVRASVDDMFKTYCTLKEFGYDFEEKRIMENV</sequence>
<accession>A0A1L3NBT2</accession>
<keyword evidence="5" id="KW-0408">Iron</keyword>
<evidence type="ECO:0000256" key="4">
    <source>
        <dbReference type="ARBA" id="ARBA00022723"/>
    </source>
</evidence>
<dbReference type="SFLD" id="SFLDG01386">
    <property type="entry name" value="main_SPASM_domain-containing"/>
    <property type="match status" value="1"/>
</dbReference>
<dbReference type="PANTHER" id="PTHR43273">
    <property type="entry name" value="ANAEROBIC SULFATASE-MATURATING ENZYME HOMOLOG ASLB-RELATED"/>
    <property type="match status" value="1"/>
</dbReference>
<dbReference type="InterPro" id="IPR023867">
    <property type="entry name" value="Sulphatase_maturase_rSAM"/>
</dbReference>
<comment type="cofactor">
    <cofactor evidence="1">
        <name>[4Fe-4S] cluster</name>
        <dbReference type="ChEBI" id="CHEBI:49883"/>
    </cofactor>
</comment>
<protein>
    <submittedName>
        <fullName evidence="9">Cys-rich peptide radical SAM maturase CcpM</fullName>
    </submittedName>
</protein>
<dbReference type="NCBIfam" id="TIGR04085">
    <property type="entry name" value="rSAM_more_4Fe4S"/>
    <property type="match status" value="1"/>
</dbReference>
<keyword evidence="6" id="KW-0411">Iron-sulfur</keyword>
<dbReference type="InterPro" id="IPR023885">
    <property type="entry name" value="4Fe4S-binding_SPASM_dom"/>
</dbReference>
<dbReference type="Proteomes" id="UP000182204">
    <property type="component" value="Chromosome"/>
</dbReference>
<evidence type="ECO:0000256" key="2">
    <source>
        <dbReference type="ARBA" id="ARBA00022485"/>
    </source>
</evidence>
<dbReference type="InterPro" id="IPR000385">
    <property type="entry name" value="MoaA_NifB_PqqE_Fe-S-bd_CS"/>
</dbReference>
<gene>
    <name evidence="9" type="primary">ccpM</name>
    <name evidence="9" type="ORF">NPD5_3607</name>
</gene>
<reference evidence="9 10" key="1">
    <citation type="submission" date="2015-11" db="EMBL/GenBank/DDBJ databases">
        <authorList>
            <person name="Hill K.K."/>
            <person name="Shirey T.B."/>
            <person name="Raphael B."/>
            <person name="Daligault H.E."/>
            <person name="Davenport K.W."/>
            <person name="Bruce D.C."/>
            <person name="Foley B.T."/>
            <person name="Johnson S.L."/>
        </authorList>
    </citation>
    <scope>NUCLEOTIDE SEQUENCE [LARGE SCALE GENOMIC DNA]</scope>
    <source>
        <strain evidence="9 10">CDC_1632</strain>
    </source>
</reference>
<dbReference type="InterPro" id="IPR024001">
    <property type="entry name" value="Cys-rich_pep_rSAM_mat_CcpM"/>
</dbReference>
<evidence type="ECO:0000256" key="7">
    <source>
        <dbReference type="ARBA" id="ARBA00023601"/>
    </source>
</evidence>
<keyword evidence="3" id="KW-0949">S-adenosyl-L-methionine</keyword>
<dbReference type="SUPFAM" id="SSF102114">
    <property type="entry name" value="Radical SAM enzymes"/>
    <property type="match status" value="1"/>
</dbReference>
<dbReference type="SFLD" id="SFLDG01067">
    <property type="entry name" value="SPASM/twitch_domain_containing"/>
    <property type="match status" value="1"/>
</dbReference>
<dbReference type="SFLD" id="SFLDS00029">
    <property type="entry name" value="Radical_SAM"/>
    <property type="match status" value="1"/>
</dbReference>
<keyword evidence="4" id="KW-0479">Metal-binding</keyword>
<dbReference type="InterPro" id="IPR007197">
    <property type="entry name" value="rSAM"/>
</dbReference>
<evidence type="ECO:0000313" key="10">
    <source>
        <dbReference type="Proteomes" id="UP000182204"/>
    </source>
</evidence>
<dbReference type="PROSITE" id="PS01305">
    <property type="entry name" value="MOAA_NIFB_PQQE"/>
    <property type="match status" value="1"/>
</dbReference>
<dbReference type="GO" id="GO:0016491">
    <property type="term" value="F:oxidoreductase activity"/>
    <property type="evidence" value="ECO:0007669"/>
    <property type="project" value="InterPro"/>
</dbReference>
<dbReference type="NCBIfam" id="TIGR04068">
    <property type="entry name" value="rSAM_ocin_clost"/>
    <property type="match status" value="1"/>
</dbReference>
<dbReference type="Gene3D" id="3.20.20.70">
    <property type="entry name" value="Aldolase class I"/>
    <property type="match status" value="1"/>
</dbReference>
<dbReference type="RefSeq" id="WP_072586850.1">
    <property type="nucleotide sequence ID" value="NZ_CP013243.1"/>
</dbReference>
<dbReference type="AlphaFoldDB" id="A0A1L3NBT2"/>
<evidence type="ECO:0000256" key="3">
    <source>
        <dbReference type="ARBA" id="ARBA00022691"/>
    </source>
</evidence>